<comment type="catalytic activity">
    <reaction evidence="1">
        <text>Thiol-dependent hydrolysis of ester, thioester, amide, peptide and isopeptide bonds formed by the C-terminal Gly of ubiquitin (a 76-residue protein attached to proteins as an intracellular targeting signal).</text>
        <dbReference type="EC" id="3.4.19.12"/>
    </reaction>
</comment>
<evidence type="ECO:0000313" key="5">
    <source>
        <dbReference type="EMBL" id="KAL3092554.1"/>
    </source>
</evidence>
<evidence type="ECO:0000256" key="1">
    <source>
        <dbReference type="ARBA" id="ARBA00000707"/>
    </source>
</evidence>
<dbReference type="Pfam" id="PF00443">
    <property type="entry name" value="UCH"/>
    <property type="match status" value="1"/>
</dbReference>
<sequence>MQETEQKADGPTQFPTAASKPHGNGVTEKEAEFEGTKKTVGQGFERSDETEEPTMPSPFVPCRQPLVHLTYNGTGNHFLSAYAKTEHRIGIESSCSWKKKTLGRTGLFNLGNTCFMNAILQPLFHTPGFSQLFREKNAQQFVNGNYGTEGIIAGSFSALIDQIWSGKFNAIWPKVFLEFFAEHVKAELANGRQHDAQEFLLYLLDALHEDTNRVENRQLFDQNYDGIDFGANASDFFEKSKLFSSSPVNDLFSLTTISVIKCITCNASSVRFESVNQLSVELPNQPNFDCLKLKDCFESYFSSAVSS</sequence>
<evidence type="ECO:0000259" key="4">
    <source>
        <dbReference type="PROSITE" id="PS50235"/>
    </source>
</evidence>
<dbReference type="InterPro" id="IPR050185">
    <property type="entry name" value="Ub_carboxyl-term_hydrolase"/>
</dbReference>
<dbReference type="Gene3D" id="3.90.70.10">
    <property type="entry name" value="Cysteine proteinases"/>
    <property type="match status" value="1"/>
</dbReference>
<feature type="region of interest" description="Disordered" evidence="3">
    <location>
        <begin position="1"/>
        <end position="59"/>
    </location>
</feature>
<feature type="compositionally biased region" description="Basic and acidic residues" evidence="3">
    <location>
        <begin position="27"/>
        <end position="37"/>
    </location>
</feature>
<dbReference type="AlphaFoldDB" id="A0ABD2JPM8"/>
<dbReference type="EMBL" id="JBICCN010000118">
    <property type="protein sequence ID" value="KAL3092554.1"/>
    <property type="molecule type" value="Genomic_DNA"/>
</dbReference>
<keyword evidence="6" id="KW-1185">Reference proteome</keyword>
<dbReference type="SUPFAM" id="SSF54001">
    <property type="entry name" value="Cysteine proteinases"/>
    <property type="match status" value="1"/>
</dbReference>
<organism evidence="5 6">
    <name type="scientific">Heterodera schachtii</name>
    <name type="common">Sugarbeet cyst nematode worm</name>
    <name type="synonym">Tylenchus schachtii</name>
    <dbReference type="NCBI Taxonomy" id="97005"/>
    <lineage>
        <taxon>Eukaryota</taxon>
        <taxon>Metazoa</taxon>
        <taxon>Ecdysozoa</taxon>
        <taxon>Nematoda</taxon>
        <taxon>Chromadorea</taxon>
        <taxon>Rhabditida</taxon>
        <taxon>Tylenchina</taxon>
        <taxon>Tylenchomorpha</taxon>
        <taxon>Tylenchoidea</taxon>
        <taxon>Heteroderidae</taxon>
        <taxon>Heteroderinae</taxon>
        <taxon>Heterodera</taxon>
    </lineage>
</organism>
<evidence type="ECO:0000256" key="3">
    <source>
        <dbReference type="SAM" id="MobiDB-lite"/>
    </source>
</evidence>
<evidence type="ECO:0000256" key="2">
    <source>
        <dbReference type="ARBA" id="ARBA00012759"/>
    </source>
</evidence>
<dbReference type="EC" id="3.4.19.12" evidence="2"/>
<dbReference type="InterPro" id="IPR018200">
    <property type="entry name" value="USP_CS"/>
</dbReference>
<accession>A0ABD2JPM8</accession>
<evidence type="ECO:0000313" key="6">
    <source>
        <dbReference type="Proteomes" id="UP001620645"/>
    </source>
</evidence>
<dbReference type="CDD" id="cd02257">
    <property type="entry name" value="Peptidase_C19"/>
    <property type="match status" value="1"/>
</dbReference>
<dbReference type="Proteomes" id="UP001620645">
    <property type="component" value="Unassembled WGS sequence"/>
</dbReference>
<proteinExistence type="predicted"/>
<dbReference type="PROSITE" id="PS50235">
    <property type="entry name" value="USP_3"/>
    <property type="match status" value="1"/>
</dbReference>
<gene>
    <name evidence="5" type="ORF">niasHS_007763</name>
</gene>
<comment type="caution">
    <text evidence="5">The sequence shown here is derived from an EMBL/GenBank/DDBJ whole genome shotgun (WGS) entry which is preliminary data.</text>
</comment>
<dbReference type="GO" id="GO:0004843">
    <property type="term" value="F:cysteine-type deubiquitinase activity"/>
    <property type="evidence" value="ECO:0007669"/>
    <property type="project" value="UniProtKB-EC"/>
</dbReference>
<dbReference type="InterPro" id="IPR038765">
    <property type="entry name" value="Papain-like_cys_pep_sf"/>
</dbReference>
<dbReference type="InterPro" id="IPR028889">
    <property type="entry name" value="USP"/>
</dbReference>
<reference evidence="5 6" key="1">
    <citation type="submission" date="2024-10" db="EMBL/GenBank/DDBJ databases">
        <authorList>
            <person name="Kim D."/>
        </authorList>
    </citation>
    <scope>NUCLEOTIDE SEQUENCE [LARGE SCALE GENOMIC DNA]</scope>
    <source>
        <strain evidence="5">Taebaek</strain>
    </source>
</reference>
<dbReference type="InterPro" id="IPR001394">
    <property type="entry name" value="Peptidase_C19_UCH"/>
</dbReference>
<dbReference type="PANTHER" id="PTHR21646">
    <property type="entry name" value="UBIQUITIN CARBOXYL-TERMINAL HYDROLASE"/>
    <property type="match status" value="1"/>
</dbReference>
<name>A0ABD2JPM8_HETSC</name>
<dbReference type="PANTHER" id="PTHR21646:SF91">
    <property type="entry name" value="USP DOMAIN-CONTAINING PROTEIN"/>
    <property type="match status" value="1"/>
</dbReference>
<dbReference type="PROSITE" id="PS00972">
    <property type="entry name" value="USP_1"/>
    <property type="match status" value="1"/>
</dbReference>
<protein>
    <recommendedName>
        <fullName evidence="2">ubiquitinyl hydrolase 1</fullName>
        <ecNumber evidence="2">3.4.19.12</ecNumber>
    </recommendedName>
</protein>
<feature type="domain" description="USP" evidence="4">
    <location>
        <begin position="105"/>
        <end position="307"/>
    </location>
</feature>